<reference evidence="3 4" key="1">
    <citation type="submission" date="2013-11" db="EMBL/GenBank/DDBJ databases">
        <title>Opisthorchis viverrini - life in the bile duct.</title>
        <authorList>
            <person name="Young N.D."/>
            <person name="Nagarajan N."/>
            <person name="Lin S.J."/>
            <person name="Korhonen P.K."/>
            <person name="Jex A.R."/>
            <person name="Hall R.S."/>
            <person name="Safavi-Hemami H."/>
            <person name="Kaewkong W."/>
            <person name="Bertrand D."/>
            <person name="Gao S."/>
            <person name="Seet Q."/>
            <person name="Wongkham S."/>
            <person name="Teh B.T."/>
            <person name="Wongkham C."/>
            <person name="Intapan P.M."/>
            <person name="Maleewong W."/>
            <person name="Yang X."/>
            <person name="Hu M."/>
            <person name="Wang Z."/>
            <person name="Hofmann A."/>
            <person name="Sternberg P.W."/>
            <person name="Tan P."/>
            <person name="Wang J."/>
            <person name="Gasser R.B."/>
        </authorList>
    </citation>
    <scope>NUCLEOTIDE SEQUENCE [LARGE SCALE GENOMIC DNA]</scope>
</reference>
<keyword evidence="2" id="KW-0812">Transmembrane</keyword>
<dbReference type="RefSeq" id="XP_009163477.1">
    <property type="nucleotide sequence ID" value="XM_009165213.1"/>
</dbReference>
<dbReference type="GeneID" id="20315416"/>
<dbReference type="STRING" id="6198.A0A075AAF3"/>
<feature type="transmembrane region" description="Helical" evidence="2">
    <location>
        <begin position="20"/>
        <end position="38"/>
    </location>
</feature>
<protein>
    <submittedName>
        <fullName evidence="3">Uncharacterized protein</fullName>
    </submittedName>
</protein>
<accession>A0A075AAF3</accession>
<dbReference type="Proteomes" id="UP000054324">
    <property type="component" value="Unassembled WGS sequence"/>
</dbReference>
<evidence type="ECO:0000313" key="4">
    <source>
        <dbReference type="Proteomes" id="UP000054324"/>
    </source>
</evidence>
<evidence type="ECO:0000256" key="2">
    <source>
        <dbReference type="SAM" id="Phobius"/>
    </source>
</evidence>
<keyword evidence="4" id="KW-1185">Reference proteome</keyword>
<keyword evidence="2" id="KW-1133">Transmembrane helix</keyword>
<evidence type="ECO:0000313" key="3">
    <source>
        <dbReference type="EMBL" id="KER32740.1"/>
    </source>
</evidence>
<organism evidence="3 4">
    <name type="scientific">Opisthorchis viverrini</name>
    <name type="common">Southeast Asian liver fluke</name>
    <dbReference type="NCBI Taxonomy" id="6198"/>
    <lineage>
        <taxon>Eukaryota</taxon>
        <taxon>Metazoa</taxon>
        <taxon>Spiralia</taxon>
        <taxon>Lophotrochozoa</taxon>
        <taxon>Platyhelminthes</taxon>
        <taxon>Trematoda</taxon>
        <taxon>Digenea</taxon>
        <taxon>Opisthorchiida</taxon>
        <taxon>Opisthorchiata</taxon>
        <taxon>Opisthorchiidae</taxon>
        <taxon>Opisthorchis</taxon>
    </lineage>
</organism>
<feature type="region of interest" description="Disordered" evidence="1">
    <location>
        <begin position="237"/>
        <end position="258"/>
    </location>
</feature>
<dbReference type="KEGG" id="ovi:T265_01228"/>
<dbReference type="CTD" id="20315416"/>
<keyword evidence="2" id="KW-0472">Membrane</keyword>
<feature type="transmembrane region" description="Helical" evidence="2">
    <location>
        <begin position="121"/>
        <end position="141"/>
    </location>
</feature>
<proteinExistence type="predicted"/>
<gene>
    <name evidence="3" type="ORF">T265_01228</name>
</gene>
<name>A0A075AAF3_OPIVI</name>
<dbReference type="AlphaFoldDB" id="A0A075AAF3"/>
<sequence>MLSKQSPGPRSIPVSARAPFKVGIPMIIMITVIIARGLDERITGCILLKCDGVMYDVLVVQNTRTRHQNQLRFDSTPETPLTSRATSAACFPSPIPIRIHADLSPFTPRTARLIVPKDNNLVVSVVTVSLLYIPSAYGIALKSRFPSYRLRAFEIRSHDSSRGVSSDPPRALYGRTLYTRARSNAHVTQVLQRRRRQRHKVDNFKVPLCTYELPSYPTQDETSSKGSRDTGIDSEMRASVDEAGGYNSSGPSEVAFHM</sequence>
<dbReference type="EMBL" id="KL596631">
    <property type="protein sequence ID" value="KER32740.1"/>
    <property type="molecule type" value="Genomic_DNA"/>
</dbReference>
<evidence type="ECO:0000256" key="1">
    <source>
        <dbReference type="SAM" id="MobiDB-lite"/>
    </source>
</evidence>